<keyword evidence="3" id="KW-1185">Reference proteome</keyword>
<reference evidence="2 3" key="1">
    <citation type="submission" date="2023-01" db="EMBL/GenBank/DDBJ databases">
        <title>Analysis of 21 Apiospora genomes using comparative genomics revels a genus with tremendous synthesis potential of carbohydrate active enzymes and secondary metabolites.</title>
        <authorList>
            <person name="Sorensen T."/>
        </authorList>
    </citation>
    <scope>NUCLEOTIDE SEQUENCE [LARGE SCALE GENOMIC DNA]</scope>
    <source>
        <strain evidence="2 3">CBS 135458</strain>
    </source>
</reference>
<keyword evidence="1" id="KW-0472">Membrane</keyword>
<gene>
    <name evidence="2" type="ORF">PG994_008288</name>
</gene>
<keyword evidence="1" id="KW-1133">Transmembrane helix</keyword>
<dbReference type="GeneID" id="92092760"/>
<dbReference type="Proteomes" id="UP001480595">
    <property type="component" value="Unassembled WGS sequence"/>
</dbReference>
<dbReference type="EMBL" id="JAQQWL010000008">
    <property type="protein sequence ID" value="KAK8061922.1"/>
    <property type="molecule type" value="Genomic_DNA"/>
</dbReference>
<protein>
    <submittedName>
        <fullName evidence="2">Uncharacterized protein</fullName>
    </submittedName>
</protein>
<feature type="transmembrane region" description="Helical" evidence="1">
    <location>
        <begin position="103"/>
        <end position="124"/>
    </location>
</feature>
<evidence type="ECO:0000256" key="1">
    <source>
        <dbReference type="SAM" id="Phobius"/>
    </source>
</evidence>
<feature type="transmembrane region" description="Helical" evidence="1">
    <location>
        <begin position="54"/>
        <end position="73"/>
    </location>
</feature>
<accession>A0ABR1USK7</accession>
<organism evidence="2 3">
    <name type="scientific">Apiospora phragmitis</name>
    <dbReference type="NCBI Taxonomy" id="2905665"/>
    <lineage>
        <taxon>Eukaryota</taxon>
        <taxon>Fungi</taxon>
        <taxon>Dikarya</taxon>
        <taxon>Ascomycota</taxon>
        <taxon>Pezizomycotina</taxon>
        <taxon>Sordariomycetes</taxon>
        <taxon>Xylariomycetidae</taxon>
        <taxon>Amphisphaeriales</taxon>
        <taxon>Apiosporaceae</taxon>
        <taxon>Apiospora</taxon>
    </lineage>
</organism>
<keyword evidence="1" id="KW-0812">Transmembrane</keyword>
<proteinExistence type="predicted"/>
<sequence length="185" mass="20793">MSNFAGHDNDHTTYNSISTPLLDGHHHLGGPLSTPWLWLCNPQMDKRTSIRLRFWHLFLAVLSLAMVLVHGISVNPFGQAYDPDDTDTSDVFTTSLTEYMVDINFAAFSLFWFSILFGVSFMPFMHYAHYTSRPAHVPRVTTAALCVIVDASIFFNSTSIIDIDHDDVENKQTFIAGIVLTCVFA</sequence>
<evidence type="ECO:0000313" key="3">
    <source>
        <dbReference type="Proteomes" id="UP001480595"/>
    </source>
</evidence>
<comment type="caution">
    <text evidence="2">The sequence shown here is derived from an EMBL/GenBank/DDBJ whole genome shotgun (WGS) entry which is preliminary data.</text>
</comment>
<dbReference type="RefSeq" id="XP_066715184.1">
    <property type="nucleotide sequence ID" value="XM_066859697.1"/>
</dbReference>
<name>A0ABR1USK7_9PEZI</name>
<evidence type="ECO:0000313" key="2">
    <source>
        <dbReference type="EMBL" id="KAK8061922.1"/>
    </source>
</evidence>